<proteinExistence type="predicted"/>
<name>I3CD93_9GAMM</name>
<dbReference type="EMBL" id="JH600070">
    <property type="protein sequence ID" value="EIJ41586.1"/>
    <property type="molecule type" value="Genomic_DNA"/>
</dbReference>
<organism evidence="1 2">
    <name type="scientific">Beggiatoa alba B18LD</name>
    <dbReference type="NCBI Taxonomy" id="395493"/>
    <lineage>
        <taxon>Bacteria</taxon>
        <taxon>Pseudomonadati</taxon>
        <taxon>Pseudomonadota</taxon>
        <taxon>Gammaproteobacteria</taxon>
        <taxon>Thiotrichales</taxon>
        <taxon>Thiotrichaceae</taxon>
        <taxon>Beggiatoa</taxon>
    </lineage>
</organism>
<protein>
    <submittedName>
        <fullName evidence="1">Uncharacterized protein</fullName>
    </submittedName>
</protein>
<accession>I3CD93</accession>
<dbReference type="OrthoDB" id="9936114at2"/>
<dbReference type="HOGENOM" id="CLU_1233054_0_0_6"/>
<reference evidence="1 2" key="1">
    <citation type="submission" date="2011-11" db="EMBL/GenBank/DDBJ databases">
        <title>Improved High-Quality Draft sequence of Beggiatoa alba B18lD.</title>
        <authorList>
            <consortium name="US DOE Joint Genome Institute"/>
            <person name="Lucas S."/>
            <person name="Han J."/>
            <person name="Lapidus A."/>
            <person name="Cheng J.-F."/>
            <person name="Goodwin L."/>
            <person name="Pitluck S."/>
            <person name="Peters L."/>
            <person name="Mikhailova N."/>
            <person name="Held B."/>
            <person name="Detter J.C."/>
            <person name="Han C."/>
            <person name="Tapia R."/>
            <person name="Land M."/>
            <person name="Hauser L."/>
            <person name="Kyrpides N."/>
            <person name="Ivanova N."/>
            <person name="Pagani I."/>
            <person name="Samuel K."/>
            <person name="Teske A."/>
            <person name="Mueller J."/>
            <person name="Woyke T."/>
        </authorList>
    </citation>
    <scope>NUCLEOTIDE SEQUENCE [LARGE SCALE GENOMIC DNA]</scope>
    <source>
        <strain evidence="1 2">B18LD</strain>
    </source>
</reference>
<evidence type="ECO:0000313" key="2">
    <source>
        <dbReference type="Proteomes" id="UP000005744"/>
    </source>
</evidence>
<dbReference type="Proteomes" id="UP000005744">
    <property type="component" value="Unassembled WGS sequence"/>
</dbReference>
<dbReference type="AlphaFoldDB" id="I3CD93"/>
<dbReference type="RefSeq" id="WP_002683634.1">
    <property type="nucleotide sequence ID" value="NZ_JH600070.1"/>
</dbReference>
<gene>
    <name evidence="1" type="ORF">BegalDRAFT_0674</name>
</gene>
<sequence>MYLRLIKTVILFCLLFWQGVSFASVNGIWLDNNSHYWLLMQDTKNQVIAVQIDTDLSRTTTYLGLLDSQQLTLNSLTSENAVVATVNDAENQLSGLLTGSDGQAITITADLILSYEGNAYDGVWETSLGHYLAYTTLNSNNTPLVLVVDILIDPTNATISNDIFAGTLREASFTGVSIKEASKTLRLTFSSDTATGSYITVTGERPPKTETVNFTAIQTFAIQP</sequence>
<keyword evidence="2" id="KW-1185">Reference proteome</keyword>
<evidence type="ECO:0000313" key="1">
    <source>
        <dbReference type="EMBL" id="EIJ41586.1"/>
    </source>
</evidence>